<comment type="caution">
    <text evidence="2">The sequence shown here is derived from an EMBL/GenBank/DDBJ whole genome shotgun (WGS) entry which is preliminary data.</text>
</comment>
<name>A0A8T4IHN6_9SPHN</name>
<organism evidence="2 3">
    <name type="scientific">Stakelama marina</name>
    <dbReference type="NCBI Taxonomy" id="2826939"/>
    <lineage>
        <taxon>Bacteria</taxon>
        <taxon>Pseudomonadati</taxon>
        <taxon>Pseudomonadota</taxon>
        <taxon>Alphaproteobacteria</taxon>
        <taxon>Sphingomonadales</taxon>
        <taxon>Sphingomonadaceae</taxon>
        <taxon>Stakelama</taxon>
    </lineage>
</organism>
<dbReference type="PROSITE" id="PS51257">
    <property type="entry name" value="PROKAR_LIPOPROTEIN"/>
    <property type="match status" value="1"/>
</dbReference>
<gene>
    <name evidence="2" type="ORF">J7S20_04315</name>
</gene>
<feature type="compositionally biased region" description="Polar residues" evidence="1">
    <location>
        <begin position="24"/>
        <end position="46"/>
    </location>
</feature>
<evidence type="ECO:0008006" key="4">
    <source>
        <dbReference type="Google" id="ProtNLM"/>
    </source>
</evidence>
<feature type="region of interest" description="Disordered" evidence="1">
    <location>
        <begin position="18"/>
        <end position="56"/>
    </location>
</feature>
<dbReference type="EMBL" id="JAGRQC010000001">
    <property type="protein sequence ID" value="MBR0551726.1"/>
    <property type="molecule type" value="Genomic_DNA"/>
</dbReference>
<dbReference type="AlphaFoldDB" id="A0A8T4IHN6"/>
<protein>
    <recommendedName>
        <fullName evidence="4">Lipoprotein</fullName>
    </recommendedName>
</protein>
<proteinExistence type="predicted"/>
<accession>A0A8T4IHN6</accession>
<evidence type="ECO:0000256" key="1">
    <source>
        <dbReference type="SAM" id="MobiDB-lite"/>
    </source>
</evidence>
<evidence type="ECO:0000313" key="2">
    <source>
        <dbReference type="EMBL" id="MBR0551726.1"/>
    </source>
</evidence>
<reference evidence="2" key="1">
    <citation type="submission" date="2021-04" db="EMBL/GenBank/DDBJ databases">
        <title>Ouciella asimina sp. nov., isolated from the surface seawater in the hydrothermal field of Okinawa Trough.</title>
        <authorList>
            <person name="Shuang W."/>
        </authorList>
    </citation>
    <scope>NUCLEOTIDE SEQUENCE</scope>
    <source>
        <strain evidence="2">LXI357</strain>
    </source>
</reference>
<dbReference type="Proteomes" id="UP000676996">
    <property type="component" value="Unassembled WGS sequence"/>
</dbReference>
<keyword evidence="3" id="KW-1185">Reference proteome</keyword>
<sequence>MKSPAFASAALALGLAACSSGSPNNPTANTLSVPSNVGSTIPSAPQQDADARRSSLMAAAEPFEALTEQAETASPQKLVELIAKAKASANGASSLLPADASKQLSQRVSNMETAQSNGQPVDVALQSVEAYRLLVSNAGNTGPVPTAVSLLDYSGFRYQADLKAQPARWNDAGKAAAFAQNQWDTLGSQVQDAKLRDQMANKISDMRKAVANRDMKLAMSASTKELDLVDALEKYFNGK</sequence>
<dbReference type="RefSeq" id="WP_284052991.1">
    <property type="nucleotide sequence ID" value="NZ_JAGRQC010000001.1"/>
</dbReference>
<evidence type="ECO:0000313" key="3">
    <source>
        <dbReference type="Proteomes" id="UP000676996"/>
    </source>
</evidence>